<dbReference type="Proteomes" id="UP000012024">
    <property type="component" value="Unassembled WGS sequence"/>
</dbReference>
<name>M7NAZ8_9FLAO</name>
<reference evidence="1 2" key="1">
    <citation type="submission" date="2012-12" db="EMBL/GenBank/DDBJ databases">
        <title>Genome assembly of Formosa sp. AK20.</title>
        <authorList>
            <person name="Kumar R."/>
            <person name="Khatri I."/>
            <person name="Vaidya B."/>
            <person name="Subramanian S."/>
            <person name="Pinnaka A."/>
        </authorList>
    </citation>
    <scope>NUCLEOTIDE SEQUENCE [LARGE SCALE GENOMIC DNA]</scope>
    <source>
        <strain evidence="1 2">AK20</strain>
    </source>
</reference>
<dbReference type="EMBL" id="ANLA01000004">
    <property type="protein sequence ID" value="EMQ95658.1"/>
    <property type="molecule type" value="Genomic_DNA"/>
</dbReference>
<organism evidence="1 2">
    <name type="scientific">Xanthomarina gelatinilytica</name>
    <dbReference type="NCBI Taxonomy" id="1137281"/>
    <lineage>
        <taxon>Bacteria</taxon>
        <taxon>Pseudomonadati</taxon>
        <taxon>Bacteroidota</taxon>
        <taxon>Flavobacteriia</taxon>
        <taxon>Flavobacteriales</taxon>
        <taxon>Flavobacteriaceae</taxon>
        <taxon>Xanthomarina</taxon>
    </lineage>
</organism>
<evidence type="ECO:0000313" key="1">
    <source>
        <dbReference type="EMBL" id="EMQ95658.1"/>
    </source>
</evidence>
<accession>M7NAZ8</accession>
<comment type="caution">
    <text evidence="1">The sequence shown here is derived from an EMBL/GenBank/DDBJ whole genome shotgun (WGS) entry which is preliminary data.</text>
</comment>
<protein>
    <submittedName>
        <fullName evidence="1">Uncharacterized protein</fullName>
    </submittedName>
</protein>
<gene>
    <name evidence="1" type="ORF">D778_01548</name>
</gene>
<evidence type="ECO:0000313" key="2">
    <source>
        <dbReference type="Proteomes" id="UP000012024"/>
    </source>
</evidence>
<keyword evidence="2" id="KW-1185">Reference proteome</keyword>
<dbReference type="PATRIC" id="fig|1137281.3.peg.147"/>
<sequence length="64" mass="7633">MLPIILSKTNLSPIGRESYYFSKVKQKISKNPTNYGKTVTRTVYFIEKREKYVVLRTGYFKFNF</sequence>
<proteinExistence type="predicted"/>
<dbReference type="AlphaFoldDB" id="M7NAZ8"/>